<proteinExistence type="predicted"/>
<keyword evidence="2" id="KW-1185">Reference proteome</keyword>
<keyword evidence="1" id="KW-0969">Cilium</keyword>
<dbReference type="AlphaFoldDB" id="A0A1H7DSH3"/>
<reference evidence="1 2" key="1">
    <citation type="submission" date="2016-10" db="EMBL/GenBank/DDBJ databases">
        <authorList>
            <person name="de Groot N.N."/>
        </authorList>
    </citation>
    <scope>NUCLEOTIDE SEQUENCE [LARGE SCALE GENOMIC DNA]</scope>
    <source>
        <strain evidence="1 2">DSM 29340</strain>
    </source>
</reference>
<dbReference type="STRING" id="1227549.SAMN05444007_111141"/>
<protein>
    <submittedName>
        <fullName evidence="1">Flagellar assembly protein FliH</fullName>
    </submittedName>
</protein>
<dbReference type="Proteomes" id="UP000199379">
    <property type="component" value="Unassembled WGS sequence"/>
</dbReference>
<dbReference type="OrthoDB" id="7870971at2"/>
<dbReference type="EMBL" id="FNYD01000011">
    <property type="protein sequence ID" value="SEK01245.1"/>
    <property type="molecule type" value="Genomic_DNA"/>
</dbReference>
<accession>A0A1H7DSH3</accession>
<sequence length="199" mass="21586">MTIAHLLEDFTVDPMAAGRLQLIDEDTLEERRLAAFEQGYAAGWEDAVAAQATEDDRVVSGLAKTLEDLSFTYHEALAQMAVSLRPLFQGLVGTVLPDALNRSFGHHIVEQLNDMASEDIAQPALLVVPKGAGKALQPILDRDFSLPVQLIEEASLPPGQASLRIGQAERDIDCNRLLASISEAMDTYIHQASEGLDHG</sequence>
<keyword evidence="1" id="KW-0282">Flagellum</keyword>
<evidence type="ECO:0000313" key="1">
    <source>
        <dbReference type="EMBL" id="SEK01245.1"/>
    </source>
</evidence>
<organism evidence="1 2">
    <name type="scientific">Cribrihabitans marinus</name>
    <dbReference type="NCBI Taxonomy" id="1227549"/>
    <lineage>
        <taxon>Bacteria</taxon>
        <taxon>Pseudomonadati</taxon>
        <taxon>Pseudomonadota</taxon>
        <taxon>Alphaproteobacteria</taxon>
        <taxon>Rhodobacterales</taxon>
        <taxon>Paracoccaceae</taxon>
        <taxon>Cribrihabitans</taxon>
    </lineage>
</organism>
<keyword evidence="1" id="KW-0966">Cell projection</keyword>
<evidence type="ECO:0000313" key="2">
    <source>
        <dbReference type="Proteomes" id="UP000199379"/>
    </source>
</evidence>
<gene>
    <name evidence="1" type="ORF">SAMN05444007_111141</name>
</gene>
<name>A0A1H7DSH3_9RHOB</name>
<dbReference type="RefSeq" id="WP_092370146.1">
    <property type="nucleotide sequence ID" value="NZ_BMGV01000011.1"/>
</dbReference>